<feature type="non-terminal residue" evidence="7">
    <location>
        <position position="207"/>
    </location>
</feature>
<comment type="caution">
    <text evidence="7">The sequence shown here is derived from an EMBL/GenBank/DDBJ whole genome shotgun (WGS) entry which is preliminary data.</text>
</comment>
<dbReference type="GO" id="GO:0016020">
    <property type="term" value="C:membrane"/>
    <property type="evidence" value="ECO:0007669"/>
    <property type="project" value="UniProtKB-SubCell"/>
</dbReference>
<dbReference type="SUPFAM" id="SSF103473">
    <property type="entry name" value="MFS general substrate transporter"/>
    <property type="match status" value="1"/>
</dbReference>
<evidence type="ECO:0000313" key="8">
    <source>
        <dbReference type="Proteomes" id="UP000887013"/>
    </source>
</evidence>
<dbReference type="PANTHER" id="PTHR11662:SF399">
    <property type="entry name" value="FI19708P1-RELATED"/>
    <property type="match status" value="1"/>
</dbReference>
<dbReference type="AlphaFoldDB" id="A0A8X6QNP2"/>
<protein>
    <recommendedName>
        <fullName evidence="6">Major facilitator superfamily (MFS) profile domain-containing protein</fullName>
    </recommendedName>
</protein>
<dbReference type="Pfam" id="PF07690">
    <property type="entry name" value="MFS_1"/>
    <property type="match status" value="1"/>
</dbReference>
<evidence type="ECO:0000313" key="7">
    <source>
        <dbReference type="EMBL" id="GFU23220.1"/>
    </source>
</evidence>
<dbReference type="PANTHER" id="PTHR11662">
    <property type="entry name" value="SOLUTE CARRIER FAMILY 17"/>
    <property type="match status" value="1"/>
</dbReference>
<dbReference type="InterPro" id="IPR036259">
    <property type="entry name" value="MFS_trans_sf"/>
</dbReference>
<feature type="transmembrane region" description="Helical" evidence="5">
    <location>
        <begin position="70"/>
        <end position="96"/>
    </location>
</feature>
<sequence length="207" mass="23529">MKLPKSRDDHLFLEVILGLRCPIPFLVMFLIYEINMINNVPYNNNYYFLYFIKVISSGMKTWYISKRSIFTILGFFGVLTFYGTRVNMSIAMVAMVNHTKDDSLDESYQNAACQNLIRNETKENEVHFTGTNYNWDPETQGFILSSFYYGYVATQLPGGILCERLGSKWLFGGGILITTSLYLFVPLAASWGVTAVAAIRILEGLGE</sequence>
<evidence type="ECO:0000256" key="4">
    <source>
        <dbReference type="ARBA" id="ARBA00023136"/>
    </source>
</evidence>
<feature type="transmembrane region" description="Helical" evidence="5">
    <location>
        <begin position="142"/>
        <end position="162"/>
    </location>
</feature>
<feature type="transmembrane region" description="Helical" evidence="5">
    <location>
        <begin position="12"/>
        <end position="34"/>
    </location>
</feature>
<proteinExistence type="predicted"/>
<evidence type="ECO:0000256" key="5">
    <source>
        <dbReference type="SAM" id="Phobius"/>
    </source>
</evidence>
<organism evidence="7 8">
    <name type="scientific">Nephila pilipes</name>
    <name type="common">Giant wood spider</name>
    <name type="synonym">Nephila maculata</name>
    <dbReference type="NCBI Taxonomy" id="299642"/>
    <lineage>
        <taxon>Eukaryota</taxon>
        <taxon>Metazoa</taxon>
        <taxon>Ecdysozoa</taxon>
        <taxon>Arthropoda</taxon>
        <taxon>Chelicerata</taxon>
        <taxon>Arachnida</taxon>
        <taxon>Araneae</taxon>
        <taxon>Araneomorphae</taxon>
        <taxon>Entelegynae</taxon>
        <taxon>Araneoidea</taxon>
        <taxon>Nephilidae</taxon>
        <taxon>Nephila</taxon>
    </lineage>
</organism>
<dbReference type="InterPro" id="IPR020846">
    <property type="entry name" value="MFS_dom"/>
</dbReference>
<keyword evidence="8" id="KW-1185">Reference proteome</keyword>
<feature type="transmembrane region" description="Helical" evidence="5">
    <location>
        <begin position="169"/>
        <end position="202"/>
    </location>
</feature>
<dbReference type="OrthoDB" id="10068056at2759"/>
<evidence type="ECO:0000256" key="1">
    <source>
        <dbReference type="ARBA" id="ARBA00004141"/>
    </source>
</evidence>
<dbReference type="GO" id="GO:0006820">
    <property type="term" value="P:monoatomic anion transport"/>
    <property type="evidence" value="ECO:0007669"/>
    <property type="project" value="TreeGrafter"/>
</dbReference>
<name>A0A8X6QNP2_NEPPI</name>
<dbReference type="InterPro" id="IPR050382">
    <property type="entry name" value="MFS_Na/Anion_cotransporter"/>
</dbReference>
<evidence type="ECO:0000259" key="6">
    <source>
        <dbReference type="PROSITE" id="PS50850"/>
    </source>
</evidence>
<dbReference type="Proteomes" id="UP000887013">
    <property type="component" value="Unassembled WGS sequence"/>
</dbReference>
<keyword evidence="3 5" id="KW-1133">Transmembrane helix</keyword>
<dbReference type="InterPro" id="IPR027378">
    <property type="entry name" value="Nucleotide_channel_N"/>
</dbReference>
<accession>A0A8X6QNP2</accession>
<dbReference type="EMBL" id="BMAW01031903">
    <property type="protein sequence ID" value="GFU23220.1"/>
    <property type="molecule type" value="Genomic_DNA"/>
</dbReference>
<keyword evidence="4 5" id="KW-0472">Membrane</keyword>
<comment type="subcellular location">
    <subcellularLocation>
        <location evidence="1">Membrane</location>
        <topology evidence="1">Multi-pass membrane protein</topology>
    </subcellularLocation>
</comment>
<evidence type="ECO:0000256" key="2">
    <source>
        <dbReference type="ARBA" id="ARBA00022692"/>
    </source>
</evidence>
<dbReference type="PROSITE" id="PS50850">
    <property type="entry name" value="MFS"/>
    <property type="match status" value="1"/>
</dbReference>
<dbReference type="GO" id="GO:0022857">
    <property type="term" value="F:transmembrane transporter activity"/>
    <property type="evidence" value="ECO:0007669"/>
    <property type="project" value="InterPro"/>
</dbReference>
<dbReference type="InterPro" id="IPR011701">
    <property type="entry name" value="MFS"/>
</dbReference>
<keyword evidence="2 5" id="KW-0812">Transmembrane</keyword>
<gene>
    <name evidence="7" type="primary">SLC17A5</name>
    <name evidence="7" type="ORF">NPIL_351271</name>
</gene>
<evidence type="ECO:0000256" key="3">
    <source>
        <dbReference type="ARBA" id="ARBA00022989"/>
    </source>
</evidence>
<reference evidence="7" key="1">
    <citation type="submission" date="2020-08" db="EMBL/GenBank/DDBJ databases">
        <title>Multicomponent nature underlies the extraordinary mechanical properties of spider dragline silk.</title>
        <authorList>
            <person name="Kono N."/>
            <person name="Nakamura H."/>
            <person name="Mori M."/>
            <person name="Yoshida Y."/>
            <person name="Ohtoshi R."/>
            <person name="Malay A.D."/>
            <person name="Moran D.A.P."/>
            <person name="Tomita M."/>
            <person name="Numata K."/>
            <person name="Arakawa K."/>
        </authorList>
    </citation>
    <scope>NUCLEOTIDE SEQUENCE</scope>
</reference>
<dbReference type="Gene3D" id="1.20.120.540">
    <property type="entry name" value="Voltage-gated potassium channels"/>
    <property type="match status" value="1"/>
</dbReference>
<feature type="domain" description="Major facilitator superfamily (MFS) profile" evidence="6">
    <location>
        <begin position="69"/>
        <end position="207"/>
    </location>
</feature>